<organism evidence="2 3">
    <name type="scientific">Letharia columbiana</name>
    <dbReference type="NCBI Taxonomy" id="112416"/>
    <lineage>
        <taxon>Eukaryota</taxon>
        <taxon>Fungi</taxon>
        <taxon>Dikarya</taxon>
        <taxon>Ascomycota</taxon>
        <taxon>Pezizomycotina</taxon>
        <taxon>Lecanoromycetes</taxon>
        <taxon>OSLEUM clade</taxon>
        <taxon>Lecanoromycetidae</taxon>
        <taxon>Lecanorales</taxon>
        <taxon>Lecanorineae</taxon>
        <taxon>Parmeliaceae</taxon>
        <taxon>Letharia</taxon>
    </lineage>
</organism>
<comment type="caution">
    <text evidence="2">The sequence shown here is derived from an EMBL/GenBank/DDBJ whole genome shotgun (WGS) entry which is preliminary data.</text>
</comment>
<proteinExistence type="predicted"/>
<feature type="compositionally biased region" description="Basic and acidic residues" evidence="1">
    <location>
        <begin position="508"/>
        <end position="525"/>
    </location>
</feature>
<dbReference type="AlphaFoldDB" id="A0A8H6L3S5"/>
<dbReference type="EMBL" id="JACCJC010000029">
    <property type="protein sequence ID" value="KAF6234521.1"/>
    <property type="molecule type" value="Genomic_DNA"/>
</dbReference>
<dbReference type="OrthoDB" id="5392135at2759"/>
<keyword evidence="3" id="KW-1185">Reference proteome</keyword>
<feature type="compositionally biased region" description="Low complexity" evidence="1">
    <location>
        <begin position="269"/>
        <end position="286"/>
    </location>
</feature>
<sequence>MAQQPAANESIPLLASDPLYPTMEQQVEGRKFHTNSISPGSNTTIQPSIEGAHLSSSTLSRSSIRMQLDHEDESTPLLLSASQHSAMEQQQEGRGPNPRATFNSPRVEDESTKPFFSSPIHTDIEQQHEHSPYLLSTSGELSPDIQHNVGDDTASNAFAQQAEIQQHRSFSLSDPTQSTIMLRRSAHAESASAGRSSDETMQNVNPKRVKHLISLLGFDDQLSEMLYKLVIATAPFHNTESLLTPPAPEESNPKAEALREALGNLMFAPESASPTGSPTATTAEEGSIAGNSTDNPTGELLFDANAAENLGSCPLEPCSDPPPMLWSTAAAEESLDPNAEDPTYFTVAEFINTIVKNNIQVESVTEQDWWIEEVRVAILNRLKLDASEEDLTAEEDSKEVVMTKEEATEQVKATATEDTSKSDLQRWKEQGPENWLKGDDGTDMNEEQIDEECARWDAMVRKARNEKEAEEAALSLGKDLDLKDKGFWEFVRSSKQKEQTQGSISTHGQDEKISVSTHDQDEKASQKKNKKGSRKNKNKNRMAKKNALKGGDPEDVSEEVRDMGTFSRFMDLPTQVRNKVLGFVLVVHQELVPYHYVNGKVVKNVGLRKKPELNILLALCSSKDKAVKKCLDDAKNILYRDNTFSIRKPNDLILFLGTIGGDNVARMKMGKNLLLTDAFFDKKRRYELEMKWLARWGKDLLFAMKGHNIYRSDIAAENSEDDLTCEPTDIEKALKSMVEVMKDEGKIYETLKGNDNGSGSSPVRLQSLDLGEKFDSLAEQIETMGLAVGDGMVTKSETTKTPETDAPDEAVESMSEKWKRKAREAGEKVKDEGDANRYGEFFLEMVTSLDEEDEDDILSQDSGFYTPSVYSERDESGERGKAASKSTATLDSDSEFEREMMAFTDEFPPGASE</sequence>
<feature type="compositionally biased region" description="Basic and acidic residues" evidence="1">
    <location>
        <begin position="398"/>
        <end position="409"/>
    </location>
</feature>
<protein>
    <submittedName>
        <fullName evidence="2">Uncharacterized protein</fullName>
    </submittedName>
</protein>
<feature type="region of interest" description="Disordered" evidence="1">
    <location>
        <begin position="796"/>
        <end position="815"/>
    </location>
</feature>
<feature type="compositionally biased region" description="Polar residues" evidence="1">
    <location>
        <begin position="859"/>
        <end position="869"/>
    </location>
</feature>
<evidence type="ECO:0000313" key="3">
    <source>
        <dbReference type="Proteomes" id="UP000578531"/>
    </source>
</evidence>
<feature type="region of interest" description="Disordered" evidence="1">
    <location>
        <begin position="389"/>
        <end position="444"/>
    </location>
</feature>
<feature type="compositionally biased region" description="Polar residues" evidence="1">
    <location>
        <begin position="34"/>
        <end position="47"/>
    </location>
</feature>
<feature type="region of interest" description="Disordered" evidence="1">
    <location>
        <begin position="1"/>
        <end position="61"/>
    </location>
</feature>
<evidence type="ECO:0000256" key="1">
    <source>
        <dbReference type="SAM" id="MobiDB-lite"/>
    </source>
</evidence>
<accession>A0A8H6L3S5</accession>
<feature type="region of interest" description="Disordered" evidence="1">
    <location>
        <begin position="851"/>
        <end position="913"/>
    </location>
</feature>
<feature type="region of interest" description="Disordered" evidence="1">
    <location>
        <begin position="184"/>
        <end position="203"/>
    </location>
</feature>
<feature type="compositionally biased region" description="Polar residues" evidence="1">
    <location>
        <begin position="83"/>
        <end position="92"/>
    </location>
</feature>
<reference evidence="2 3" key="1">
    <citation type="journal article" date="2020" name="Genomics">
        <title>Complete, high-quality genomes from long-read metagenomic sequencing of two wolf lichen thalli reveals enigmatic genome architecture.</title>
        <authorList>
            <person name="McKenzie S.K."/>
            <person name="Walston R.F."/>
            <person name="Allen J.L."/>
        </authorList>
    </citation>
    <scope>NUCLEOTIDE SEQUENCE [LARGE SCALE GENOMIC DNA]</scope>
    <source>
        <strain evidence="2">WasteWater2</strain>
    </source>
</reference>
<feature type="compositionally biased region" description="Basic residues" evidence="1">
    <location>
        <begin position="526"/>
        <end position="547"/>
    </location>
</feature>
<name>A0A8H6L3S5_9LECA</name>
<feature type="region of interest" description="Disordered" evidence="1">
    <location>
        <begin position="83"/>
        <end position="112"/>
    </location>
</feature>
<feature type="compositionally biased region" description="Basic and acidic residues" evidence="1">
    <location>
        <begin position="871"/>
        <end position="881"/>
    </location>
</feature>
<gene>
    <name evidence="2" type="ORF">HO173_007146</name>
</gene>
<dbReference type="Proteomes" id="UP000578531">
    <property type="component" value="Unassembled WGS sequence"/>
</dbReference>
<feature type="compositionally biased region" description="Basic and acidic residues" evidence="1">
    <location>
        <begin position="418"/>
        <end position="440"/>
    </location>
</feature>
<feature type="region of interest" description="Disordered" evidence="1">
    <location>
        <begin position="269"/>
        <end position="299"/>
    </location>
</feature>
<evidence type="ECO:0000313" key="2">
    <source>
        <dbReference type="EMBL" id="KAF6234521.1"/>
    </source>
</evidence>
<feature type="region of interest" description="Disordered" evidence="1">
    <location>
        <begin position="493"/>
        <end position="557"/>
    </location>
</feature>
<dbReference type="RefSeq" id="XP_037163912.1">
    <property type="nucleotide sequence ID" value="XM_037309051.1"/>
</dbReference>
<feature type="compositionally biased region" description="Polar residues" evidence="1">
    <location>
        <begin position="193"/>
        <end position="203"/>
    </location>
</feature>
<dbReference type="GeneID" id="59288803"/>